<sequence length="231" mass="25738">MKNLIVSVIICFLAVQIGAAQSQCSKYYPLEEGVSFQYTSYNGKGKLEGKTDYTVSNVSDSGGKTSATMQMKYQDRKGKEIMSSDYGFTCEGNVVKIDFQSLMNQQMMQQFAAVEIDVTGTDIELPNNLTVGQELADANVKIAADMGGMTMNMNVETINRKVEKREKISSPVGDFECYVIYSENKTKMPMMGNKIFPSRVWLAEGIGMVKQESYNQKGKLTNSMVLTKFQK</sequence>
<protein>
    <recommendedName>
        <fullName evidence="2">DUF3108 domain-containing protein</fullName>
    </recommendedName>
</protein>
<feature type="chain" id="PRO_5012289736" description="DUF3108 domain-containing protein" evidence="1">
    <location>
        <begin position="20"/>
        <end position="231"/>
    </location>
</feature>
<evidence type="ECO:0000313" key="4">
    <source>
        <dbReference type="Proteomes" id="UP000219048"/>
    </source>
</evidence>
<feature type="signal peptide" evidence="1">
    <location>
        <begin position="1"/>
        <end position="19"/>
    </location>
</feature>
<evidence type="ECO:0000256" key="1">
    <source>
        <dbReference type="SAM" id="SignalP"/>
    </source>
</evidence>
<dbReference type="RefSeq" id="WP_097043699.1">
    <property type="nucleotide sequence ID" value="NZ_OBEH01000001.1"/>
</dbReference>
<accession>A0A285M6G2</accession>
<name>A0A285M6G2_9FLAO</name>
<dbReference type="AlphaFoldDB" id="A0A285M6G2"/>
<evidence type="ECO:0000259" key="2">
    <source>
        <dbReference type="Pfam" id="PF21347"/>
    </source>
</evidence>
<dbReference type="Proteomes" id="UP000219048">
    <property type="component" value="Unassembled WGS sequence"/>
</dbReference>
<dbReference type="Gene3D" id="2.40.360.20">
    <property type="match status" value="1"/>
</dbReference>
<reference evidence="4" key="1">
    <citation type="submission" date="2017-09" db="EMBL/GenBank/DDBJ databases">
        <authorList>
            <person name="Varghese N."/>
            <person name="Submissions S."/>
        </authorList>
    </citation>
    <scope>NUCLEOTIDE SEQUENCE [LARGE SCALE GENOMIC DNA]</scope>
    <source>
        <strain evidence="4">DSM 25885</strain>
    </source>
</reference>
<dbReference type="EMBL" id="OBEH01000001">
    <property type="protein sequence ID" value="SNY91566.1"/>
    <property type="molecule type" value="Genomic_DNA"/>
</dbReference>
<organism evidence="3 4">
    <name type="scientific">Flagellimonas pacifica</name>
    <dbReference type="NCBI Taxonomy" id="1247520"/>
    <lineage>
        <taxon>Bacteria</taxon>
        <taxon>Pseudomonadati</taxon>
        <taxon>Bacteroidota</taxon>
        <taxon>Flavobacteriia</taxon>
        <taxon>Flavobacteriales</taxon>
        <taxon>Flavobacteriaceae</taxon>
        <taxon>Flagellimonas</taxon>
    </lineage>
</organism>
<keyword evidence="1" id="KW-0732">Signal</keyword>
<feature type="domain" description="DUF3108" evidence="2">
    <location>
        <begin position="31"/>
        <end position="226"/>
    </location>
</feature>
<gene>
    <name evidence="3" type="ORF">SAMN06265377_0008</name>
</gene>
<proteinExistence type="predicted"/>
<dbReference type="InterPro" id="IPR049279">
    <property type="entry name" value="DUF3108-like"/>
</dbReference>
<evidence type="ECO:0000313" key="3">
    <source>
        <dbReference type="EMBL" id="SNY91566.1"/>
    </source>
</evidence>
<keyword evidence="4" id="KW-1185">Reference proteome</keyword>
<dbReference type="OrthoDB" id="665223at2"/>
<dbReference type="Pfam" id="PF21347">
    <property type="entry name" value="DUF3108_like"/>
    <property type="match status" value="1"/>
</dbReference>